<keyword evidence="2 9" id="KW-0645">Protease</keyword>
<feature type="domain" description="C2H2-type" evidence="7">
    <location>
        <begin position="144"/>
        <end position="175"/>
    </location>
</feature>
<evidence type="ECO:0000313" key="10">
    <source>
        <dbReference type="Proteomes" id="UP000305196"/>
    </source>
</evidence>
<feature type="compositionally biased region" description="Basic and acidic residues" evidence="6">
    <location>
        <begin position="196"/>
        <end position="218"/>
    </location>
</feature>
<sequence length="988" mass="107624">MKLSLQSYSCCAAVAALVVIRGGGDPWGGFFPRCAAHQMGERPPPTDERNYAENNGGKLGGEIEKEEEEHLHIDREVKGDDSHFTFDESSPTGGGKNVKVGLPLAKYTPGYVRPVLSDKRVTKGEAPGGENNLPSGDPQDGPPYLSKQQCGASFRDNAKADEHPSEGSHHDGEEPPSAAPNIWRRKKKNILQHRMSPTERGQEGYPPVEEKQTHREASNSDGSNLHESNFRGGSSYTEGSHQVGQLKLRTNRDDQKMMKGIFTPQVVRAMKEYLLKGGKKYGSGQVGHLGGSSDQQHGGDRRTGSNQAIHPLSGEAIHPLSSEAIHPLRFFPANFAPHSGDSQRGAARRSIINEKLRRNLSQITLSVSAAEERTKERVEEGAEVGAQSVAQSGGADDGEAGALRKIYKGVVKLYVDITEPSLETIWSNSPPKRVSGSGFVIEGGLILTNAHNVAYSTRILVRKHGCSKKYEAAVLHVAHEADMALLTVADGSFYEDVSALELGPLPSLRDDVITVGYPSGGDKLSVTKGIVSRIEVQYYRHSNSRLLLTQIDAPMNPGNSGGPALVKGKVAGICFQLLKMANNTSYIIPTPVIKHFLMDLHRSGKYNGYPSLGVKYLPLDNANLRRLLGLTDLERRREVEENSGILVTEVDEEQMGCQSGGGGSTKWAVSSGEASTGAASSGEASMGAASTGAASHAITAGRGPLPGRPPITPTAPAEPLCYGLKKNDVLLSVEGTQIKSDGTVTLRGDESVDFQFLFNGKFVGDLCTCRVVRGGRVQTALVRVSRVHYLVRQHNWDVPNKFFIYGGVVFTTLTRSLYADEETDNVEVMRLLQFNLFKKQRDDEIVIVKRILPSKLTIGFNYQDCIVLTVNGIPVRNLQHLVGVIDGREGPLGGGVAKKSTQMKQMDQMGERRGTPSEGDANPYLKFTLEEDPFFQMKEEKDNLLHFLLLTSNGQQVPLVLLRAEVQRESAEIRRVYGITRERYVYSG</sequence>
<dbReference type="Pfam" id="PF13365">
    <property type="entry name" value="Trypsin_2"/>
    <property type="match status" value="1"/>
</dbReference>
<dbReference type="VEuPathDB" id="PlasmoDB:PVPAM_010025900"/>
<dbReference type="VEuPathDB" id="PlasmoDB:PVW1_010017000"/>
<dbReference type="InterPro" id="IPR046449">
    <property type="entry name" value="DEGP_PDZ_sf"/>
</dbReference>
<dbReference type="Gene3D" id="3.20.190.20">
    <property type="match status" value="1"/>
</dbReference>
<evidence type="ECO:0000256" key="3">
    <source>
        <dbReference type="ARBA" id="ARBA00022801"/>
    </source>
</evidence>
<gene>
    <name evidence="9" type="ORF">PVC01_010019500</name>
    <name evidence="8" type="ORF">PVW1_010017000</name>
</gene>
<keyword evidence="5" id="KW-0863">Zinc-finger</keyword>
<dbReference type="EMBL" id="LT615256">
    <property type="protein sequence ID" value="SCO70471.1"/>
    <property type="molecule type" value="Genomic_DNA"/>
</dbReference>
<dbReference type="InterPro" id="IPR013087">
    <property type="entry name" value="Znf_C2H2_type"/>
</dbReference>
<dbReference type="Pfam" id="PF17815">
    <property type="entry name" value="PDZ_3"/>
    <property type="match status" value="1"/>
</dbReference>
<dbReference type="FunFam" id="2.40.10.10:FF:000012">
    <property type="entry name" value="protease Do-like 9"/>
    <property type="match status" value="1"/>
</dbReference>
<evidence type="ECO:0000256" key="1">
    <source>
        <dbReference type="ARBA" id="ARBA00010541"/>
    </source>
</evidence>
<dbReference type="InterPro" id="IPR009003">
    <property type="entry name" value="Peptidase_S1_PA"/>
</dbReference>
<evidence type="ECO:0000256" key="2">
    <source>
        <dbReference type="ARBA" id="ARBA00022670"/>
    </source>
</evidence>
<feature type="compositionally biased region" description="Basic and acidic residues" evidence="6">
    <location>
        <begin position="76"/>
        <end position="86"/>
    </location>
</feature>
<dbReference type="PROSITE" id="PS50157">
    <property type="entry name" value="ZINC_FINGER_C2H2_2"/>
    <property type="match status" value="1"/>
</dbReference>
<evidence type="ECO:0000256" key="6">
    <source>
        <dbReference type="SAM" id="MobiDB-lite"/>
    </source>
</evidence>
<dbReference type="SUPFAM" id="SSF50494">
    <property type="entry name" value="Trypsin-like serine proteases"/>
    <property type="match status" value="1"/>
</dbReference>
<dbReference type="InterPro" id="IPR041517">
    <property type="entry name" value="DEGP_PDZ"/>
</dbReference>
<organism evidence="9 10">
    <name type="scientific">Plasmodium vivax</name>
    <name type="common">malaria parasite P. vivax</name>
    <dbReference type="NCBI Taxonomy" id="5855"/>
    <lineage>
        <taxon>Eukaryota</taxon>
        <taxon>Sar</taxon>
        <taxon>Alveolata</taxon>
        <taxon>Apicomplexa</taxon>
        <taxon>Aconoidasida</taxon>
        <taxon>Haemosporida</taxon>
        <taxon>Plasmodiidae</taxon>
        <taxon>Plasmodium</taxon>
        <taxon>Plasmodium (Plasmodium)</taxon>
    </lineage>
</organism>
<dbReference type="VEuPathDB" id="PlasmoDB:PVP01_0112700"/>
<accession>A0A1G4H6F7</accession>
<comment type="similarity">
    <text evidence="1">Belongs to the peptidase S1C family.</text>
</comment>
<protein>
    <submittedName>
        <fullName evidence="8">(malaria parasite P. vivax) hypothetical protein</fullName>
    </submittedName>
    <submittedName>
        <fullName evidence="9">Serine protease DegP, putative</fullName>
    </submittedName>
</protein>
<dbReference type="GO" id="GO:0006508">
    <property type="term" value="P:proteolysis"/>
    <property type="evidence" value="ECO:0007669"/>
    <property type="project" value="UniProtKB-KW"/>
</dbReference>
<dbReference type="EMBL" id="CAJZCX010000016">
    <property type="protein sequence ID" value="CAG9484970.1"/>
    <property type="molecule type" value="Genomic_DNA"/>
</dbReference>
<dbReference type="PANTHER" id="PTHR45980:SF9">
    <property type="entry name" value="PROTEASE DO-LIKE 10, MITOCHONDRIAL-RELATED"/>
    <property type="match status" value="1"/>
</dbReference>
<feature type="region of interest" description="Disordered" evidence="6">
    <location>
        <begin position="284"/>
        <end position="308"/>
    </location>
</feature>
<dbReference type="GO" id="GO:0004252">
    <property type="term" value="F:serine-type endopeptidase activity"/>
    <property type="evidence" value="ECO:0007669"/>
    <property type="project" value="TreeGrafter"/>
</dbReference>
<feature type="region of interest" description="Disordered" evidence="6">
    <location>
        <begin position="655"/>
        <end position="714"/>
    </location>
</feature>
<feature type="region of interest" description="Disordered" evidence="6">
    <location>
        <begin position="39"/>
        <end position="59"/>
    </location>
</feature>
<dbReference type="AlphaFoldDB" id="A0A1G4H6F7"/>
<evidence type="ECO:0000313" key="9">
    <source>
        <dbReference type="EMBL" id="SCO70471.1"/>
    </source>
</evidence>
<proteinExistence type="inferred from homology"/>
<keyword evidence="4" id="KW-0720">Serine protease</keyword>
<dbReference type="Proteomes" id="UP000305196">
    <property type="component" value="Chromosome 1"/>
</dbReference>
<dbReference type="VEuPathDB" id="PlasmoDB:PVX_088155"/>
<evidence type="ECO:0000259" key="7">
    <source>
        <dbReference type="PROSITE" id="PS50157"/>
    </source>
</evidence>
<reference evidence="9 10" key="1">
    <citation type="submission" date="2016-07" db="EMBL/GenBank/DDBJ databases">
        <authorList>
            <consortium name="Pathogen Informatics"/>
        </authorList>
    </citation>
    <scope>NUCLEOTIDE SEQUENCE [LARGE SCALE GENOMIC DNA]</scope>
    <source>
        <strain evidence="8">PvW1</strain>
    </source>
</reference>
<evidence type="ECO:0000313" key="8">
    <source>
        <dbReference type="EMBL" id="CAG9484970.1"/>
    </source>
</evidence>
<feature type="region of interest" description="Disordered" evidence="6">
    <location>
        <begin position="76"/>
        <end position="101"/>
    </location>
</feature>
<feature type="compositionally biased region" description="Polar residues" evidence="6">
    <location>
        <begin position="219"/>
        <end position="243"/>
    </location>
</feature>
<feature type="region of interest" description="Disordered" evidence="6">
    <location>
        <begin position="121"/>
        <end position="252"/>
    </location>
</feature>
<dbReference type="InterPro" id="IPR043504">
    <property type="entry name" value="Peptidase_S1_PA_chymotrypsin"/>
</dbReference>
<dbReference type="Gene3D" id="2.40.10.10">
    <property type="entry name" value="Trypsin-like serine proteases"/>
    <property type="match status" value="2"/>
</dbReference>
<dbReference type="GO" id="GO:0008270">
    <property type="term" value="F:zinc ion binding"/>
    <property type="evidence" value="ECO:0007669"/>
    <property type="project" value="UniProtKB-KW"/>
</dbReference>
<name>A0A1G4H6F7_PLAVI</name>
<feature type="compositionally biased region" description="Basic and acidic residues" evidence="6">
    <location>
        <begin position="156"/>
        <end position="173"/>
    </location>
</feature>
<feature type="compositionally biased region" description="Low complexity" evidence="6">
    <location>
        <begin position="668"/>
        <end position="701"/>
    </location>
</feature>
<keyword evidence="5" id="KW-0479">Metal-binding</keyword>
<evidence type="ECO:0000256" key="4">
    <source>
        <dbReference type="ARBA" id="ARBA00022825"/>
    </source>
</evidence>
<dbReference type="Proteomes" id="UP000779233">
    <property type="component" value="Unassembled WGS sequence"/>
</dbReference>
<dbReference type="PANTHER" id="PTHR45980">
    <property type="match status" value="1"/>
</dbReference>
<keyword evidence="3" id="KW-0378">Hydrolase</keyword>
<evidence type="ECO:0000256" key="5">
    <source>
        <dbReference type="PROSITE-ProRule" id="PRU00042"/>
    </source>
</evidence>
<keyword evidence="5" id="KW-0862">Zinc</keyword>